<dbReference type="CDD" id="cd19757">
    <property type="entry name" value="Bbox1"/>
    <property type="match status" value="1"/>
</dbReference>
<reference evidence="3 4" key="1">
    <citation type="submission" date="2020-06" db="EMBL/GenBank/DDBJ databases">
        <authorList>
            <person name="Li R."/>
            <person name="Bekaert M."/>
        </authorList>
    </citation>
    <scope>NUCLEOTIDE SEQUENCE [LARGE SCALE GENOMIC DNA]</scope>
    <source>
        <strain evidence="4">wild</strain>
    </source>
</reference>
<dbReference type="GO" id="GO:0005654">
    <property type="term" value="C:nucleoplasm"/>
    <property type="evidence" value="ECO:0007669"/>
    <property type="project" value="TreeGrafter"/>
</dbReference>
<evidence type="ECO:0000259" key="2">
    <source>
        <dbReference type="PROSITE" id="PS50119"/>
    </source>
</evidence>
<dbReference type="OrthoDB" id="6108862at2759"/>
<dbReference type="SUPFAM" id="SSF57845">
    <property type="entry name" value="B-box zinc-binding domain"/>
    <property type="match status" value="1"/>
</dbReference>
<evidence type="ECO:0000313" key="3">
    <source>
        <dbReference type="EMBL" id="CAC5385490.1"/>
    </source>
</evidence>
<keyword evidence="4" id="KW-1185">Reference proteome</keyword>
<dbReference type="InterPro" id="IPR047153">
    <property type="entry name" value="TRIM45/56/19-like"/>
</dbReference>
<dbReference type="GO" id="GO:0061630">
    <property type="term" value="F:ubiquitin protein ligase activity"/>
    <property type="evidence" value="ECO:0007669"/>
    <property type="project" value="TreeGrafter"/>
</dbReference>
<feature type="domain" description="B box-type" evidence="2">
    <location>
        <begin position="67"/>
        <end position="108"/>
    </location>
</feature>
<dbReference type="PANTHER" id="PTHR25462">
    <property type="entry name" value="BONUS, ISOFORM C-RELATED"/>
    <property type="match status" value="1"/>
</dbReference>
<dbReference type="InterPro" id="IPR011042">
    <property type="entry name" value="6-blade_b-propeller_TolB-like"/>
</dbReference>
<dbReference type="InterPro" id="IPR000315">
    <property type="entry name" value="Znf_B-box"/>
</dbReference>
<name>A0A6J8BQY7_MYTCO</name>
<keyword evidence="1" id="KW-0863">Zinc-finger</keyword>
<accession>A0A6J8BQY7</accession>
<evidence type="ECO:0000256" key="1">
    <source>
        <dbReference type="PROSITE-ProRule" id="PRU00024"/>
    </source>
</evidence>
<proteinExistence type="predicted"/>
<protein>
    <recommendedName>
        <fullName evidence="2">B box-type domain-containing protein</fullName>
    </recommendedName>
</protein>
<gene>
    <name evidence="3" type="ORF">MCOR_21033</name>
</gene>
<dbReference type="SMART" id="SM00336">
    <property type="entry name" value="BBOX"/>
    <property type="match status" value="2"/>
</dbReference>
<sequence length="583" mass="66762">MAQSPSACQLCEIDTNIEWKCYECDILFCNGCKIRIHSKLKISDSHHVLNIKTCTEEDSEIYKKAELKNKPCKKHKKQKCLFYCCKCNKMICASCLPESHSNHKFQEIEEAFDQKLTKIKSIREKTEKQFEVIGRDTETFEKFLSCVDESYNNEAFRILYKYSLLSEFINQKSSALINSLQDAKKEAGERISKEMGLLQESKQMLSHRTEKIDKTLTSFEPEKVFNILQEIKKVNLPTYNINVGTRLNFNSLLHQNSIPDLDFISQIETTRQQVSTKFNIVEKFVLDIQGKLAGVSICKNDHTMAWIYDDQSTLRKINFAKNGMKFVKEIQVQVQDISIDEEGILFILVKDSTEIKTLPKKKNMKTFLDMSPYYPISIHITKDDEIIVGLVKDKESKVVVLSKSGVKGRTFEITKGDKILFSYPCKIATNIKGHIWVLDCLPGTKGRVVIIEKDGRVKFITNANNPKEDFCPADITTTSTGHVIVLNSKYHKLYVFTEDGDYVSHEYLSSFKEHIYGENSEMIVSNIPKFPEDFNDLTKYSSFALCIDADSNGLLLVGSEKINTKFAKISTNLCLVKMETSKD</sequence>
<dbReference type="Gene3D" id="2.120.10.30">
    <property type="entry name" value="TolB, C-terminal domain"/>
    <property type="match status" value="1"/>
</dbReference>
<dbReference type="Pfam" id="PF00643">
    <property type="entry name" value="zf-B_box"/>
    <property type="match status" value="1"/>
</dbReference>
<keyword evidence="1" id="KW-0479">Metal-binding</keyword>
<dbReference type="PANTHER" id="PTHR25462:SF305">
    <property type="entry name" value="RING-TYPE DOMAIN-CONTAINING PROTEIN"/>
    <property type="match status" value="1"/>
</dbReference>
<organism evidence="3 4">
    <name type="scientific">Mytilus coruscus</name>
    <name type="common">Sea mussel</name>
    <dbReference type="NCBI Taxonomy" id="42192"/>
    <lineage>
        <taxon>Eukaryota</taxon>
        <taxon>Metazoa</taxon>
        <taxon>Spiralia</taxon>
        <taxon>Lophotrochozoa</taxon>
        <taxon>Mollusca</taxon>
        <taxon>Bivalvia</taxon>
        <taxon>Autobranchia</taxon>
        <taxon>Pteriomorphia</taxon>
        <taxon>Mytilida</taxon>
        <taxon>Mytiloidea</taxon>
        <taxon>Mytilidae</taxon>
        <taxon>Mytilinae</taxon>
        <taxon>Mytilus</taxon>
    </lineage>
</organism>
<dbReference type="GO" id="GO:0008270">
    <property type="term" value="F:zinc ion binding"/>
    <property type="evidence" value="ECO:0007669"/>
    <property type="project" value="UniProtKB-KW"/>
</dbReference>
<dbReference type="Proteomes" id="UP000507470">
    <property type="component" value="Unassembled WGS sequence"/>
</dbReference>
<dbReference type="Gene3D" id="3.30.160.60">
    <property type="entry name" value="Classic Zinc Finger"/>
    <property type="match status" value="1"/>
</dbReference>
<dbReference type="AlphaFoldDB" id="A0A6J8BQY7"/>
<dbReference type="PROSITE" id="PS50119">
    <property type="entry name" value="ZF_BBOX"/>
    <property type="match status" value="1"/>
</dbReference>
<dbReference type="EMBL" id="CACVKT020003724">
    <property type="protein sequence ID" value="CAC5385490.1"/>
    <property type="molecule type" value="Genomic_DNA"/>
</dbReference>
<dbReference type="SUPFAM" id="SSF101898">
    <property type="entry name" value="NHL repeat"/>
    <property type="match status" value="1"/>
</dbReference>
<evidence type="ECO:0000313" key="4">
    <source>
        <dbReference type="Proteomes" id="UP000507470"/>
    </source>
</evidence>
<keyword evidence="1" id="KW-0862">Zinc</keyword>